<evidence type="ECO:0000313" key="8">
    <source>
        <dbReference type="Proteomes" id="UP000176751"/>
    </source>
</evidence>
<gene>
    <name evidence="7" type="ORF">A2196_05685</name>
</gene>
<dbReference type="InterPro" id="IPR051533">
    <property type="entry name" value="WaaL-like"/>
</dbReference>
<feature type="transmembrane region" description="Helical" evidence="5">
    <location>
        <begin position="132"/>
        <end position="150"/>
    </location>
</feature>
<reference evidence="7 8" key="1">
    <citation type="journal article" date="2016" name="Nat. Commun.">
        <title>Thousands of microbial genomes shed light on interconnected biogeochemical processes in an aquifer system.</title>
        <authorList>
            <person name="Anantharaman K."/>
            <person name="Brown C.T."/>
            <person name="Hug L.A."/>
            <person name="Sharon I."/>
            <person name="Castelle C.J."/>
            <person name="Probst A.J."/>
            <person name="Thomas B.C."/>
            <person name="Singh A."/>
            <person name="Wilkins M.J."/>
            <person name="Karaoz U."/>
            <person name="Brodie E.L."/>
            <person name="Williams K.H."/>
            <person name="Hubbard S.S."/>
            <person name="Banfield J.F."/>
        </authorList>
    </citation>
    <scope>NUCLEOTIDE SEQUENCE [LARGE SCALE GENOMIC DNA]</scope>
</reference>
<dbReference type="Pfam" id="PF04932">
    <property type="entry name" value="Wzy_C"/>
    <property type="match status" value="1"/>
</dbReference>
<evidence type="ECO:0000256" key="5">
    <source>
        <dbReference type="SAM" id="Phobius"/>
    </source>
</evidence>
<dbReference type="PANTHER" id="PTHR37422">
    <property type="entry name" value="TEICHURONIC ACID BIOSYNTHESIS PROTEIN TUAE"/>
    <property type="match status" value="1"/>
</dbReference>
<accession>A0A1F5HA12</accession>
<evidence type="ECO:0000256" key="1">
    <source>
        <dbReference type="ARBA" id="ARBA00004141"/>
    </source>
</evidence>
<proteinExistence type="predicted"/>
<keyword evidence="4 5" id="KW-0472">Membrane</keyword>
<evidence type="ECO:0000256" key="2">
    <source>
        <dbReference type="ARBA" id="ARBA00022692"/>
    </source>
</evidence>
<name>A0A1F5HA12_9BACT</name>
<feature type="transmembrane region" description="Helical" evidence="5">
    <location>
        <begin position="43"/>
        <end position="61"/>
    </location>
</feature>
<feature type="domain" description="O-antigen ligase-related" evidence="6">
    <location>
        <begin position="222"/>
        <end position="350"/>
    </location>
</feature>
<dbReference type="EMBL" id="MFCA01000030">
    <property type="protein sequence ID" value="OGE00997.1"/>
    <property type="molecule type" value="Genomic_DNA"/>
</dbReference>
<dbReference type="Proteomes" id="UP000176751">
    <property type="component" value="Unassembled WGS sequence"/>
</dbReference>
<comment type="caution">
    <text evidence="7">The sequence shown here is derived from an EMBL/GenBank/DDBJ whole genome shotgun (WGS) entry which is preliminary data.</text>
</comment>
<evidence type="ECO:0000256" key="3">
    <source>
        <dbReference type="ARBA" id="ARBA00022989"/>
    </source>
</evidence>
<comment type="subcellular location">
    <subcellularLocation>
        <location evidence="1">Membrane</location>
        <topology evidence="1">Multi-pass membrane protein</topology>
    </subcellularLocation>
</comment>
<feature type="transmembrane region" description="Helical" evidence="5">
    <location>
        <begin position="100"/>
        <end position="120"/>
    </location>
</feature>
<feature type="transmembrane region" description="Helical" evidence="5">
    <location>
        <begin position="193"/>
        <end position="213"/>
    </location>
</feature>
<sequence>MTKSDLLFLAVLAVVPVQLGKFFFFEYSFVLGIPIDYRAISVYFGDLVILSYFIVFVFENVGSVKKILNARKGLIWVFFVFNLYLFTTSSLFSISAPASLWFSLKFLEFSLLAIFASISFSRLKSSNLTSVVFIFSILWQSAVMVLQFVFQRSLGLSFLGERAFDSSTTAIAHSQFFGRQYLRPYGTFPHPNVVSAFLVIYLTIFLFGVTVRLKMRKFQFIYLLVFLVALVLAYSKAAFGAIAIGFLTTLRSSVRLVLIIILGGFLFLLFFRFFPPSQVASIAERLLLSQAAFDIAIKNPILGIGSGNFTLALSRLNLFSLSEIRLLQPVHNVFLLILVENGIVGLLLFVTLLWVVAKSALSRPKIALFMILLVFLSFDHFLWTLQQGQLLLAVSIGFIVGAKNAARESLQ</sequence>
<evidence type="ECO:0000313" key="7">
    <source>
        <dbReference type="EMBL" id="OGE00997.1"/>
    </source>
</evidence>
<protein>
    <recommendedName>
        <fullName evidence="6">O-antigen ligase-related domain-containing protein</fullName>
    </recommendedName>
</protein>
<dbReference type="AlphaFoldDB" id="A0A1F5HA12"/>
<dbReference type="STRING" id="1797737.A2196_05685"/>
<dbReference type="GO" id="GO:0016020">
    <property type="term" value="C:membrane"/>
    <property type="evidence" value="ECO:0007669"/>
    <property type="project" value="UniProtKB-SubCell"/>
</dbReference>
<evidence type="ECO:0000259" key="6">
    <source>
        <dbReference type="Pfam" id="PF04932"/>
    </source>
</evidence>
<dbReference type="PANTHER" id="PTHR37422:SF13">
    <property type="entry name" value="LIPOPOLYSACCHARIDE BIOSYNTHESIS PROTEIN PA4999-RELATED"/>
    <property type="match status" value="1"/>
</dbReference>
<feature type="transmembrane region" description="Helical" evidence="5">
    <location>
        <begin position="333"/>
        <end position="354"/>
    </location>
</feature>
<feature type="transmembrane region" description="Helical" evidence="5">
    <location>
        <begin position="73"/>
        <end position="94"/>
    </location>
</feature>
<feature type="transmembrane region" description="Helical" evidence="5">
    <location>
        <begin position="253"/>
        <end position="274"/>
    </location>
</feature>
<feature type="transmembrane region" description="Helical" evidence="5">
    <location>
        <begin position="220"/>
        <end position="247"/>
    </location>
</feature>
<keyword evidence="2 5" id="KW-0812">Transmembrane</keyword>
<feature type="transmembrane region" description="Helical" evidence="5">
    <location>
        <begin position="366"/>
        <end position="383"/>
    </location>
</feature>
<keyword evidence="3 5" id="KW-1133">Transmembrane helix</keyword>
<evidence type="ECO:0000256" key="4">
    <source>
        <dbReference type="ARBA" id="ARBA00023136"/>
    </source>
</evidence>
<dbReference type="InterPro" id="IPR007016">
    <property type="entry name" value="O-antigen_ligase-rel_domated"/>
</dbReference>
<organism evidence="7 8">
    <name type="scientific">Candidatus Curtissbacteria bacterium RIFOXYA1_FULL_41_14</name>
    <dbReference type="NCBI Taxonomy" id="1797737"/>
    <lineage>
        <taxon>Bacteria</taxon>
        <taxon>Candidatus Curtissiibacteriota</taxon>
    </lineage>
</organism>